<evidence type="ECO:0000256" key="3">
    <source>
        <dbReference type="RuleBase" id="RU003476"/>
    </source>
</evidence>
<reference evidence="5" key="1">
    <citation type="submission" date="2022-10" db="EMBL/GenBank/DDBJ databases">
        <title>YIM 151497 complete genome.</title>
        <authorList>
            <person name="Chen X."/>
        </authorList>
    </citation>
    <scope>NUCLEOTIDE SEQUENCE</scope>
    <source>
        <strain evidence="5">YIM 151497</strain>
    </source>
</reference>
<sequence length="154" mass="17173">MTGGWQKFKFGAMLRARGIYTHLTLGARTAVIVNGRVLLVRHGYVAGWQMPGGGVDPGETAEHAARREVLEETGYAIEGPMRLFGLYHSTGYTNRDHVALYVADDAREVHRFVPNREIVEMGWFALGDLPEPMAPGARRRLEEIGENRAPSPNW</sequence>
<comment type="cofactor">
    <cofactor evidence="1">
        <name>Mg(2+)</name>
        <dbReference type="ChEBI" id="CHEBI:18420"/>
    </cofactor>
</comment>
<evidence type="ECO:0000256" key="2">
    <source>
        <dbReference type="ARBA" id="ARBA00022801"/>
    </source>
</evidence>
<evidence type="ECO:0000313" key="5">
    <source>
        <dbReference type="EMBL" id="UYQ73288.1"/>
    </source>
</evidence>
<gene>
    <name evidence="5" type="ORF">OF122_05865</name>
</gene>
<proteinExistence type="inferred from homology"/>
<evidence type="ECO:0000313" key="6">
    <source>
        <dbReference type="Proteomes" id="UP001163882"/>
    </source>
</evidence>
<dbReference type="SUPFAM" id="SSF55811">
    <property type="entry name" value="Nudix"/>
    <property type="match status" value="1"/>
</dbReference>
<protein>
    <submittedName>
        <fullName evidence="5">NUDIX domain-containing protein</fullName>
    </submittedName>
</protein>
<keyword evidence="6" id="KW-1185">Reference proteome</keyword>
<dbReference type="Proteomes" id="UP001163882">
    <property type="component" value="Chromosome"/>
</dbReference>
<organism evidence="5 6">
    <name type="scientific">Pelagibacterium flavum</name>
    <dbReference type="NCBI Taxonomy" id="2984530"/>
    <lineage>
        <taxon>Bacteria</taxon>
        <taxon>Pseudomonadati</taxon>
        <taxon>Pseudomonadota</taxon>
        <taxon>Alphaproteobacteria</taxon>
        <taxon>Hyphomicrobiales</taxon>
        <taxon>Devosiaceae</taxon>
        <taxon>Pelagibacterium</taxon>
    </lineage>
</organism>
<dbReference type="PANTHER" id="PTHR43046:SF16">
    <property type="entry name" value="ADP-RIBOSE PYROPHOSPHATASE YJHB-RELATED"/>
    <property type="match status" value="1"/>
</dbReference>
<name>A0ABY6IRN9_9HYPH</name>
<accession>A0ABY6IRN9</accession>
<dbReference type="Pfam" id="PF00293">
    <property type="entry name" value="NUDIX"/>
    <property type="match status" value="1"/>
</dbReference>
<dbReference type="CDD" id="cd04680">
    <property type="entry name" value="NUDIX_Hydrolase"/>
    <property type="match status" value="1"/>
</dbReference>
<evidence type="ECO:0000259" key="4">
    <source>
        <dbReference type="PROSITE" id="PS51462"/>
    </source>
</evidence>
<dbReference type="PROSITE" id="PS00893">
    <property type="entry name" value="NUDIX_BOX"/>
    <property type="match status" value="1"/>
</dbReference>
<evidence type="ECO:0000256" key="1">
    <source>
        <dbReference type="ARBA" id="ARBA00001946"/>
    </source>
</evidence>
<dbReference type="InterPro" id="IPR000086">
    <property type="entry name" value="NUDIX_hydrolase_dom"/>
</dbReference>
<comment type="similarity">
    <text evidence="3">Belongs to the Nudix hydrolase family.</text>
</comment>
<dbReference type="PROSITE" id="PS51462">
    <property type="entry name" value="NUDIX"/>
    <property type="match status" value="1"/>
</dbReference>
<dbReference type="PRINTS" id="PR00502">
    <property type="entry name" value="NUDIXFAMILY"/>
</dbReference>
<dbReference type="InterPro" id="IPR020476">
    <property type="entry name" value="Nudix_hydrolase"/>
</dbReference>
<dbReference type="PANTHER" id="PTHR43046">
    <property type="entry name" value="GDP-MANNOSE MANNOSYL HYDROLASE"/>
    <property type="match status" value="1"/>
</dbReference>
<dbReference type="InterPro" id="IPR015797">
    <property type="entry name" value="NUDIX_hydrolase-like_dom_sf"/>
</dbReference>
<keyword evidence="2 3" id="KW-0378">Hydrolase</keyword>
<dbReference type="RefSeq" id="WP_264226877.1">
    <property type="nucleotide sequence ID" value="NZ_CP107716.1"/>
</dbReference>
<dbReference type="EMBL" id="CP107716">
    <property type="protein sequence ID" value="UYQ73288.1"/>
    <property type="molecule type" value="Genomic_DNA"/>
</dbReference>
<dbReference type="Gene3D" id="3.90.79.10">
    <property type="entry name" value="Nucleoside Triphosphate Pyrophosphohydrolase"/>
    <property type="match status" value="1"/>
</dbReference>
<feature type="domain" description="Nudix hydrolase" evidence="4">
    <location>
        <begin position="22"/>
        <end position="146"/>
    </location>
</feature>
<dbReference type="InterPro" id="IPR020084">
    <property type="entry name" value="NUDIX_hydrolase_CS"/>
</dbReference>